<dbReference type="InterPro" id="IPR053151">
    <property type="entry name" value="RNase_H-like"/>
</dbReference>
<comment type="caution">
    <text evidence="4">The sequence shown here is derived from an EMBL/GenBank/DDBJ whole genome shotgun (WGS) entry which is preliminary data.</text>
</comment>
<dbReference type="PANTHER" id="PTHR47723:SF13">
    <property type="entry name" value="PUTATIVE-RELATED"/>
    <property type="match status" value="1"/>
</dbReference>
<feature type="compositionally biased region" description="Polar residues" evidence="1">
    <location>
        <begin position="125"/>
        <end position="145"/>
    </location>
</feature>
<dbReference type="Pfam" id="PF13456">
    <property type="entry name" value="RVT_3"/>
    <property type="match status" value="1"/>
</dbReference>
<name>A0ABR2F6Z8_9ROSI</name>
<organism evidence="4 5">
    <name type="scientific">Hibiscus sabdariffa</name>
    <name type="common">roselle</name>
    <dbReference type="NCBI Taxonomy" id="183260"/>
    <lineage>
        <taxon>Eukaryota</taxon>
        <taxon>Viridiplantae</taxon>
        <taxon>Streptophyta</taxon>
        <taxon>Embryophyta</taxon>
        <taxon>Tracheophyta</taxon>
        <taxon>Spermatophyta</taxon>
        <taxon>Magnoliopsida</taxon>
        <taxon>eudicotyledons</taxon>
        <taxon>Gunneridae</taxon>
        <taxon>Pentapetalae</taxon>
        <taxon>rosids</taxon>
        <taxon>malvids</taxon>
        <taxon>Malvales</taxon>
        <taxon>Malvaceae</taxon>
        <taxon>Malvoideae</taxon>
        <taxon>Hibiscus</taxon>
    </lineage>
</organism>
<dbReference type="InterPro" id="IPR044730">
    <property type="entry name" value="RNase_H-like_dom_plant"/>
</dbReference>
<evidence type="ECO:0000313" key="5">
    <source>
        <dbReference type="Proteomes" id="UP001472677"/>
    </source>
</evidence>
<feature type="region of interest" description="Disordered" evidence="1">
    <location>
        <begin position="41"/>
        <end position="65"/>
    </location>
</feature>
<dbReference type="EMBL" id="JBBPBM010000008">
    <property type="protein sequence ID" value="KAK8572775.1"/>
    <property type="molecule type" value="Genomic_DNA"/>
</dbReference>
<dbReference type="Proteomes" id="UP001472677">
    <property type="component" value="Unassembled WGS sequence"/>
</dbReference>
<dbReference type="CDD" id="cd06222">
    <property type="entry name" value="RNase_H_like"/>
    <property type="match status" value="1"/>
</dbReference>
<proteinExistence type="predicted"/>
<evidence type="ECO:0000256" key="1">
    <source>
        <dbReference type="SAM" id="MobiDB-lite"/>
    </source>
</evidence>
<accession>A0ABR2F6Z8</accession>
<evidence type="ECO:0000313" key="4">
    <source>
        <dbReference type="EMBL" id="KAK8572775.1"/>
    </source>
</evidence>
<dbReference type="InterPro" id="IPR026960">
    <property type="entry name" value="RVT-Znf"/>
</dbReference>
<dbReference type="InterPro" id="IPR002156">
    <property type="entry name" value="RNaseH_domain"/>
</dbReference>
<feature type="domain" description="RNase H type-1" evidence="2">
    <location>
        <begin position="600"/>
        <end position="655"/>
    </location>
</feature>
<evidence type="ECO:0000259" key="2">
    <source>
        <dbReference type="Pfam" id="PF13456"/>
    </source>
</evidence>
<sequence length="655" mass="73959">MSESTLGLGFAGTPEVSSWSRLERQRQLFNFDEQRVMKKVKNRGEGFEQPGDASLGGLEPKTEVGDYDDVCMSDGNHEGGVRTASGVPVRDGAQQPTKSRSYATMTFGSSGSDENARLNPVVRANGNQGIRSPQKQRMNNGSSGLSGERTLGASVISMIPGRVPIVISNGIPGSTNQHQEITIVEEGDGREGGTDTRSRVSLKGAGKNKVQFKKKFDPRGSDWVPPSEWSDTINIRSDTSRRRDAFVDDVVLGAKPPDASWMSEELPQEGAGIADMMSLMRRVTLPGWWIREHPRFRDELLRCWNQCSVRHATENPFRFVFAWQEHPRFRDELLRCWNQCTYVLVNLQTCSDTFTAWNESVFGHIGWRKMKLIARLRAVKLPSGYFLDTIGWGSDVRRIFTVTSAYSMLANDAQEGESHLRNIIAKYRGLPRIRMLLWLILKGRILTNSERFRRHMTNNPCCGVCGALEENLSYLFWDCVEARILWARVVKEERLAEFLSLDFQTWLADNIRNQQQFSIHPKDWDIAFGTYLWNIWVNRNYSLFSPELVSSEGIYHRSLWMIVEFGRSSSLLRLNQRSSPIRASTVASWEATPARCIKVNTDGWRNTVSGLATCGGVGRDSESRWCFGFAKGIGSCSCLEVELWGIYEGLAIAWS</sequence>
<gene>
    <name evidence="4" type="ORF">V6N12_028818</name>
</gene>
<reference evidence="4 5" key="1">
    <citation type="journal article" date="2024" name="G3 (Bethesda)">
        <title>Genome assembly of Hibiscus sabdariffa L. provides insights into metabolisms of medicinal natural products.</title>
        <authorList>
            <person name="Kim T."/>
        </authorList>
    </citation>
    <scope>NUCLEOTIDE SEQUENCE [LARGE SCALE GENOMIC DNA]</scope>
    <source>
        <strain evidence="4">TK-2024</strain>
        <tissue evidence="4">Old leaves</tissue>
    </source>
</reference>
<dbReference type="PANTHER" id="PTHR47723">
    <property type="entry name" value="OS05G0353850 PROTEIN"/>
    <property type="match status" value="1"/>
</dbReference>
<evidence type="ECO:0000259" key="3">
    <source>
        <dbReference type="Pfam" id="PF13966"/>
    </source>
</evidence>
<feature type="domain" description="Reverse transcriptase zinc-binding" evidence="3">
    <location>
        <begin position="400"/>
        <end position="486"/>
    </location>
</feature>
<keyword evidence="5" id="KW-1185">Reference proteome</keyword>
<protein>
    <recommendedName>
        <fullName evidence="6">Reverse transcriptase zinc-binding domain-containing protein</fullName>
    </recommendedName>
</protein>
<dbReference type="Pfam" id="PF13966">
    <property type="entry name" value="zf-RVT"/>
    <property type="match status" value="1"/>
</dbReference>
<feature type="region of interest" description="Disordered" evidence="1">
    <location>
        <begin position="125"/>
        <end position="146"/>
    </location>
</feature>
<evidence type="ECO:0008006" key="6">
    <source>
        <dbReference type="Google" id="ProtNLM"/>
    </source>
</evidence>
<feature type="region of interest" description="Disordered" evidence="1">
    <location>
        <begin position="78"/>
        <end position="101"/>
    </location>
</feature>